<keyword evidence="2" id="KW-0560">Oxidoreductase</keyword>
<dbReference type="Pfam" id="PF14833">
    <property type="entry name" value="NAD_binding_11"/>
    <property type="match status" value="1"/>
</dbReference>
<dbReference type="PANTHER" id="PTHR43060:SF15">
    <property type="entry name" value="3-HYDROXYISOBUTYRATE DEHYDROGENASE-LIKE 1, MITOCHONDRIAL-RELATED"/>
    <property type="match status" value="1"/>
</dbReference>
<evidence type="ECO:0000259" key="4">
    <source>
        <dbReference type="Pfam" id="PF03446"/>
    </source>
</evidence>
<evidence type="ECO:0000259" key="5">
    <source>
        <dbReference type="Pfam" id="PF14833"/>
    </source>
</evidence>
<name>A0ABQ4NEA3_9BACL</name>
<comment type="similarity">
    <text evidence="1">Belongs to the HIBADH-related family.</text>
</comment>
<sequence>MKLKRVGFIGLGAMGLPMARNLLKHGYEVQVAVHRNPRPVEELRSLGAAVHPHLEHVALNSEALISILPADREMEQVLLDESIAGALPADCILIEMTSGSPATMKAIHAAYSERGIRVLDAPVSGGTAGAENGTLTVMAGGDEDVLDEVRPLLAAMAGNIWRVGPVGAGKAVKAINQMLAGIHMIASAEALALAGKLEIDPETLVRVIGSSSGASWMLLNKWETIVKRDFKPGFKQRLMKKDVKIAVEEGRDLPLPLAHLALQLYNMTGKQIGEQDFSAIAGYILGDE</sequence>
<dbReference type="InterPro" id="IPR015815">
    <property type="entry name" value="HIBADH-related"/>
</dbReference>
<dbReference type="InterPro" id="IPR029154">
    <property type="entry name" value="HIBADH-like_NADP-bd"/>
</dbReference>
<protein>
    <submittedName>
        <fullName evidence="6">NAD-dependent L-serine dehydrogenase</fullName>
    </submittedName>
</protein>
<dbReference type="Gene3D" id="1.10.1040.10">
    <property type="entry name" value="N-(1-d-carboxylethyl)-l-norvaline Dehydrogenase, domain 2"/>
    <property type="match status" value="1"/>
</dbReference>
<keyword evidence="7" id="KW-1185">Reference proteome</keyword>
<dbReference type="PANTHER" id="PTHR43060">
    <property type="entry name" value="3-HYDROXYISOBUTYRATE DEHYDROGENASE-LIKE 1, MITOCHONDRIAL-RELATED"/>
    <property type="match status" value="1"/>
</dbReference>
<dbReference type="Pfam" id="PF03446">
    <property type="entry name" value="NAD_binding_2"/>
    <property type="match status" value="1"/>
</dbReference>
<organism evidence="6 7">
    <name type="scientific">Paenibacillus cisolokensis</name>
    <dbReference type="NCBI Taxonomy" id="1658519"/>
    <lineage>
        <taxon>Bacteria</taxon>
        <taxon>Bacillati</taxon>
        <taxon>Bacillota</taxon>
        <taxon>Bacilli</taxon>
        <taxon>Bacillales</taxon>
        <taxon>Paenibacillaceae</taxon>
        <taxon>Paenibacillus</taxon>
    </lineage>
</organism>
<evidence type="ECO:0000256" key="1">
    <source>
        <dbReference type="ARBA" id="ARBA00009080"/>
    </source>
</evidence>
<keyword evidence="3" id="KW-0520">NAD</keyword>
<dbReference type="InterPro" id="IPR036291">
    <property type="entry name" value="NAD(P)-bd_dom_sf"/>
</dbReference>
<feature type="domain" description="3-hydroxyisobutyrate dehydrogenase-like NAD-binding" evidence="5">
    <location>
        <begin position="167"/>
        <end position="283"/>
    </location>
</feature>
<dbReference type="EMBL" id="BOVJ01000188">
    <property type="protein sequence ID" value="GIQ66520.1"/>
    <property type="molecule type" value="Genomic_DNA"/>
</dbReference>
<accession>A0ABQ4NEA3</accession>
<dbReference type="InterPro" id="IPR002204">
    <property type="entry name" value="3-OH-isobutyrate_DH-rel_CS"/>
</dbReference>
<dbReference type="RefSeq" id="WP_213531072.1">
    <property type="nucleotide sequence ID" value="NZ_BOVJ01000188.1"/>
</dbReference>
<dbReference type="InterPro" id="IPR008927">
    <property type="entry name" value="6-PGluconate_DH-like_C_sf"/>
</dbReference>
<dbReference type="Gene3D" id="3.40.50.720">
    <property type="entry name" value="NAD(P)-binding Rossmann-like Domain"/>
    <property type="match status" value="1"/>
</dbReference>
<proteinExistence type="inferred from homology"/>
<evidence type="ECO:0000256" key="3">
    <source>
        <dbReference type="ARBA" id="ARBA00023027"/>
    </source>
</evidence>
<reference evidence="6 7" key="1">
    <citation type="submission" date="2021-04" db="EMBL/GenBank/DDBJ databases">
        <title>Draft genome sequence of Paenibacillus cisolokensis, LC2-13A.</title>
        <authorList>
            <person name="Uke A."/>
            <person name="Chhe C."/>
            <person name="Baramee S."/>
            <person name="Kosugi A."/>
        </authorList>
    </citation>
    <scope>NUCLEOTIDE SEQUENCE [LARGE SCALE GENOMIC DNA]</scope>
    <source>
        <strain evidence="6 7">LC2-13A</strain>
    </source>
</reference>
<dbReference type="Proteomes" id="UP000680304">
    <property type="component" value="Unassembled WGS sequence"/>
</dbReference>
<gene>
    <name evidence="6" type="ORF">PACILC2_50880</name>
</gene>
<feature type="domain" description="6-phosphogluconate dehydrogenase NADP-binding" evidence="4">
    <location>
        <begin position="5"/>
        <end position="162"/>
    </location>
</feature>
<dbReference type="PROSITE" id="PS00895">
    <property type="entry name" value="3_HYDROXYISOBUT_DH"/>
    <property type="match status" value="1"/>
</dbReference>
<evidence type="ECO:0000313" key="6">
    <source>
        <dbReference type="EMBL" id="GIQ66520.1"/>
    </source>
</evidence>
<dbReference type="SUPFAM" id="SSF48179">
    <property type="entry name" value="6-phosphogluconate dehydrogenase C-terminal domain-like"/>
    <property type="match status" value="1"/>
</dbReference>
<dbReference type="SUPFAM" id="SSF51735">
    <property type="entry name" value="NAD(P)-binding Rossmann-fold domains"/>
    <property type="match status" value="1"/>
</dbReference>
<dbReference type="PIRSF" id="PIRSF000103">
    <property type="entry name" value="HIBADH"/>
    <property type="match status" value="1"/>
</dbReference>
<evidence type="ECO:0000313" key="7">
    <source>
        <dbReference type="Proteomes" id="UP000680304"/>
    </source>
</evidence>
<comment type="caution">
    <text evidence="6">The sequence shown here is derived from an EMBL/GenBank/DDBJ whole genome shotgun (WGS) entry which is preliminary data.</text>
</comment>
<evidence type="ECO:0000256" key="2">
    <source>
        <dbReference type="ARBA" id="ARBA00023002"/>
    </source>
</evidence>
<dbReference type="InterPro" id="IPR006115">
    <property type="entry name" value="6PGDH_NADP-bd"/>
</dbReference>
<dbReference type="InterPro" id="IPR013328">
    <property type="entry name" value="6PGD_dom2"/>
</dbReference>